<sequence length="272" mass="27997">MEMAAYTVDALAQLRDRAPLVHNITNFVVMETTANILLAAGASPVMAHCRAEVEEMVALAGALVLNIGTLQEDWVEAMCVAGEKANALGKPVILDPVGAGATTLRTRAVRTIMARCRIAVLRGNASEVLSLVSADVRTKGVDSSLALSDDGVAAVKALALEAGCIVAVSGAEDCITDGGQVYRVANGQPLMTKVTGIGCGLSAITAAFCAVAGPGAGDHLAAATAAFAYYGICGDRAIQTSDKPGTFFPVFLDRLYDTGPETIRAMLKVRAA</sequence>
<evidence type="ECO:0000256" key="3">
    <source>
        <dbReference type="ARBA" id="ARBA00004868"/>
    </source>
</evidence>
<dbReference type="GO" id="GO:0005524">
    <property type="term" value="F:ATP binding"/>
    <property type="evidence" value="ECO:0007669"/>
    <property type="project" value="UniProtKB-UniRule"/>
</dbReference>
<keyword evidence="5 11" id="KW-0479">Metal-binding</keyword>
<keyword evidence="10 11" id="KW-0784">Thiamine biosynthesis</keyword>
<reference evidence="12" key="1">
    <citation type="submission" date="2022-04" db="EMBL/GenBank/DDBJ databases">
        <title>Desulfatitalea alkaliphila sp. nov., a novel anaerobic sulfate-reducing bacterium isolated from terrestrial mud volcano, Taman Peninsula, Russia.</title>
        <authorList>
            <person name="Khomyakova M.A."/>
            <person name="Merkel A.Y."/>
            <person name="Slobodkin A.I."/>
        </authorList>
    </citation>
    <scope>NUCLEOTIDE SEQUENCE</scope>
    <source>
        <strain evidence="12">M08but</strain>
    </source>
</reference>
<feature type="binding site" evidence="11">
    <location>
        <position position="196"/>
    </location>
    <ligand>
        <name>substrate</name>
    </ligand>
</feature>
<dbReference type="GO" id="GO:0009229">
    <property type="term" value="P:thiamine diphosphate biosynthetic process"/>
    <property type="evidence" value="ECO:0007669"/>
    <property type="project" value="UniProtKB-UniRule"/>
</dbReference>
<dbReference type="InterPro" id="IPR029056">
    <property type="entry name" value="Ribokinase-like"/>
</dbReference>
<evidence type="ECO:0000256" key="4">
    <source>
        <dbReference type="ARBA" id="ARBA00022679"/>
    </source>
</evidence>
<dbReference type="PIRSF" id="PIRSF000513">
    <property type="entry name" value="Thz_kinase"/>
    <property type="match status" value="1"/>
</dbReference>
<dbReference type="SUPFAM" id="SSF53613">
    <property type="entry name" value="Ribokinase-like"/>
    <property type="match status" value="1"/>
</dbReference>
<dbReference type="Gene3D" id="3.40.1190.20">
    <property type="match status" value="1"/>
</dbReference>
<feature type="binding site" evidence="11">
    <location>
        <position position="46"/>
    </location>
    <ligand>
        <name>substrate</name>
    </ligand>
</feature>
<evidence type="ECO:0000256" key="9">
    <source>
        <dbReference type="ARBA" id="ARBA00022842"/>
    </source>
</evidence>
<comment type="caution">
    <text evidence="12">The sequence shown here is derived from an EMBL/GenBank/DDBJ whole genome shotgun (WGS) entry which is preliminary data.</text>
</comment>
<comment type="catalytic activity">
    <reaction evidence="1 11">
        <text>5-(2-hydroxyethyl)-4-methylthiazole + ATP = 4-methyl-5-(2-phosphooxyethyl)-thiazole + ADP + H(+)</text>
        <dbReference type="Rhea" id="RHEA:24212"/>
        <dbReference type="ChEBI" id="CHEBI:15378"/>
        <dbReference type="ChEBI" id="CHEBI:17957"/>
        <dbReference type="ChEBI" id="CHEBI:30616"/>
        <dbReference type="ChEBI" id="CHEBI:58296"/>
        <dbReference type="ChEBI" id="CHEBI:456216"/>
        <dbReference type="EC" id="2.7.1.50"/>
    </reaction>
</comment>
<feature type="binding site" evidence="11">
    <location>
        <position position="122"/>
    </location>
    <ligand>
        <name>ATP</name>
        <dbReference type="ChEBI" id="CHEBI:30616"/>
    </ligand>
</feature>
<dbReference type="GO" id="GO:0009228">
    <property type="term" value="P:thiamine biosynthetic process"/>
    <property type="evidence" value="ECO:0007669"/>
    <property type="project" value="UniProtKB-KW"/>
</dbReference>
<protein>
    <recommendedName>
        <fullName evidence="11">Hydroxyethylthiazole kinase</fullName>
        <ecNumber evidence="11">2.7.1.50</ecNumber>
    </recommendedName>
    <alternativeName>
        <fullName evidence="11">4-methyl-5-beta-hydroxyethylthiazole kinase</fullName>
        <shortName evidence="11">TH kinase</shortName>
        <shortName evidence="11">Thz kinase</shortName>
    </alternativeName>
</protein>
<evidence type="ECO:0000256" key="5">
    <source>
        <dbReference type="ARBA" id="ARBA00022723"/>
    </source>
</evidence>
<dbReference type="Pfam" id="PF02110">
    <property type="entry name" value="HK"/>
    <property type="match status" value="1"/>
</dbReference>
<comment type="pathway">
    <text evidence="3 11">Cofactor biosynthesis; thiamine diphosphate biosynthesis; 4-methyl-5-(2-phosphoethyl)-thiazole from 5-(2-hydroxyethyl)-4-methylthiazole: step 1/1.</text>
</comment>
<dbReference type="PRINTS" id="PR01099">
    <property type="entry name" value="HYETHTZKNASE"/>
</dbReference>
<evidence type="ECO:0000256" key="7">
    <source>
        <dbReference type="ARBA" id="ARBA00022777"/>
    </source>
</evidence>
<evidence type="ECO:0000313" key="13">
    <source>
        <dbReference type="Proteomes" id="UP001165427"/>
    </source>
</evidence>
<keyword evidence="7 11" id="KW-0418">Kinase</keyword>
<name>A0AA41R590_9BACT</name>
<dbReference type="EC" id="2.7.1.50" evidence="11"/>
<keyword evidence="13" id="KW-1185">Reference proteome</keyword>
<organism evidence="12 13">
    <name type="scientific">Desulfatitalea alkaliphila</name>
    <dbReference type="NCBI Taxonomy" id="2929485"/>
    <lineage>
        <taxon>Bacteria</taxon>
        <taxon>Pseudomonadati</taxon>
        <taxon>Thermodesulfobacteriota</taxon>
        <taxon>Desulfobacteria</taxon>
        <taxon>Desulfobacterales</taxon>
        <taxon>Desulfosarcinaceae</taxon>
        <taxon>Desulfatitalea</taxon>
    </lineage>
</organism>
<evidence type="ECO:0000256" key="8">
    <source>
        <dbReference type="ARBA" id="ARBA00022840"/>
    </source>
</evidence>
<accession>A0AA41R590</accession>
<dbReference type="EMBL" id="JALJRB010000002">
    <property type="protein sequence ID" value="MCJ8499448.1"/>
    <property type="molecule type" value="Genomic_DNA"/>
</dbReference>
<evidence type="ECO:0000256" key="2">
    <source>
        <dbReference type="ARBA" id="ARBA00001946"/>
    </source>
</evidence>
<evidence type="ECO:0000313" key="12">
    <source>
        <dbReference type="EMBL" id="MCJ8499448.1"/>
    </source>
</evidence>
<keyword evidence="9 11" id="KW-0460">Magnesium</keyword>
<dbReference type="RefSeq" id="WP_246902773.1">
    <property type="nucleotide sequence ID" value="NZ_JALJRB010000002.1"/>
</dbReference>
<dbReference type="HAMAP" id="MF_00228">
    <property type="entry name" value="Thz_kinase"/>
    <property type="match status" value="1"/>
</dbReference>
<comment type="cofactor">
    <cofactor evidence="2 11">
        <name>Mg(2+)</name>
        <dbReference type="ChEBI" id="CHEBI:18420"/>
    </cofactor>
</comment>
<comment type="similarity">
    <text evidence="11">Belongs to the Thz kinase family.</text>
</comment>
<dbReference type="NCBIfam" id="NF006830">
    <property type="entry name" value="PRK09355.1"/>
    <property type="match status" value="1"/>
</dbReference>
<proteinExistence type="inferred from homology"/>
<dbReference type="Proteomes" id="UP001165427">
    <property type="component" value="Unassembled WGS sequence"/>
</dbReference>
<comment type="function">
    <text evidence="11">Catalyzes the phosphorylation of the hydroxyl group of 4-methyl-5-beta-hydroxyethylthiazole (THZ).</text>
</comment>
<gene>
    <name evidence="11 12" type="primary">thiM</name>
    <name evidence="12" type="ORF">MRX98_02590</name>
</gene>
<dbReference type="NCBIfam" id="TIGR00694">
    <property type="entry name" value="thiM"/>
    <property type="match status" value="1"/>
</dbReference>
<evidence type="ECO:0000256" key="10">
    <source>
        <dbReference type="ARBA" id="ARBA00022977"/>
    </source>
</evidence>
<dbReference type="GO" id="GO:0000287">
    <property type="term" value="F:magnesium ion binding"/>
    <property type="evidence" value="ECO:0007669"/>
    <property type="project" value="UniProtKB-UniRule"/>
</dbReference>
<keyword evidence="4 11" id="KW-0808">Transferase</keyword>
<dbReference type="InterPro" id="IPR000417">
    <property type="entry name" value="Hyethyz_kinase"/>
</dbReference>
<feature type="binding site" evidence="11">
    <location>
        <position position="169"/>
    </location>
    <ligand>
        <name>ATP</name>
        <dbReference type="ChEBI" id="CHEBI:30616"/>
    </ligand>
</feature>
<keyword evidence="8 11" id="KW-0067">ATP-binding</keyword>
<dbReference type="AlphaFoldDB" id="A0AA41R590"/>
<dbReference type="GO" id="GO:0004417">
    <property type="term" value="F:hydroxyethylthiazole kinase activity"/>
    <property type="evidence" value="ECO:0007669"/>
    <property type="project" value="UniProtKB-UniRule"/>
</dbReference>
<evidence type="ECO:0000256" key="6">
    <source>
        <dbReference type="ARBA" id="ARBA00022741"/>
    </source>
</evidence>
<evidence type="ECO:0000256" key="1">
    <source>
        <dbReference type="ARBA" id="ARBA00001771"/>
    </source>
</evidence>
<keyword evidence="6 11" id="KW-0547">Nucleotide-binding</keyword>
<evidence type="ECO:0000256" key="11">
    <source>
        <dbReference type="HAMAP-Rule" id="MF_00228"/>
    </source>
</evidence>
<dbReference type="CDD" id="cd01170">
    <property type="entry name" value="THZ_kinase"/>
    <property type="match status" value="1"/>
</dbReference>